<dbReference type="InterPro" id="IPR058922">
    <property type="entry name" value="WHD_DRP"/>
</dbReference>
<name>A0A835CDW1_9FABA</name>
<evidence type="ECO:0000313" key="4">
    <source>
        <dbReference type="Proteomes" id="UP000634136"/>
    </source>
</evidence>
<dbReference type="Pfam" id="PF23559">
    <property type="entry name" value="WHD_DRP"/>
    <property type="match status" value="1"/>
</dbReference>
<dbReference type="GO" id="GO:0098542">
    <property type="term" value="P:defense response to other organism"/>
    <property type="evidence" value="ECO:0007669"/>
    <property type="project" value="TreeGrafter"/>
</dbReference>
<evidence type="ECO:0000256" key="1">
    <source>
        <dbReference type="ARBA" id="ARBA00022737"/>
    </source>
</evidence>
<dbReference type="InterPro" id="IPR036388">
    <property type="entry name" value="WH-like_DNA-bd_sf"/>
</dbReference>
<keyword evidence="1" id="KW-0677">Repeat</keyword>
<dbReference type="Proteomes" id="UP000634136">
    <property type="component" value="Unassembled WGS sequence"/>
</dbReference>
<dbReference type="Gene3D" id="1.10.10.10">
    <property type="entry name" value="Winged helix-like DNA-binding domain superfamily/Winged helix DNA-binding domain"/>
    <property type="match status" value="1"/>
</dbReference>
<evidence type="ECO:0000313" key="3">
    <source>
        <dbReference type="EMBL" id="KAF7838649.1"/>
    </source>
</evidence>
<dbReference type="EMBL" id="JAAIUW010000003">
    <property type="protein sequence ID" value="KAF7838649.1"/>
    <property type="molecule type" value="Genomic_DNA"/>
</dbReference>
<dbReference type="InterPro" id="IPR044974">
    <property type="entry name" value="Disease_R_plants"/>
</dbReference>
<sequence>MLGGGARLYTEPEKVSKSPDAAVKTNGNFVGRSFGLGPNRLVEWTVRSSDMDRDADFKRARKQRMLSYERLEKLEWKLCLLFLAIFPENVVLKKRLLIYWWIGEGLIPAEEEGEEIFQELLKLELIIPYQNRDPRKTFPLPKKFPIVSKCQIHPWVRYMLITLARESGVFDIDNLGEPHFNTSASQRACVFRGHKDLPSTNKSLLLRFSSAFSFSLITLFSELP</sequence>
<organism evidence="3 4">
    <name type="scientific">Senna tora</name>
    <dbReference type="NCBI Taxonomy" id="362788"/>
    <lineage>
        <taxon>Eukaryota</taxon>
        <taxon>Viridiplantae</taxon>
        <taxon>Streptophyta</taxon>
        <taxon>Embryophyta</taxon>
        <taxon>Tracheophyta</taxon>
        <taxon>Spermatophyta</taxon>
        <taxon>Magnoliopsida</taxon>
        <taxon>eudicotyledons</taxon>
        <taxon>Gunneridae</taxon>
        <taxon>Pentapetalae</taxon>
        <taxon>rosids</taxon>
        <taxon>fabids</taxon>
        <taxon>Fabales</taxon>
        <taxon>Fabaceae</taxon>
        <taxon>Caesalpinioideae</taxon>
        <taxon>Cassia clade</taxon>
        <taxon>Senna</taxon>
    </lineage>
</organism>
<protein>
    <submittedName>
        <fullName evidence="3">Disease resistance RPP13-like protein 4</fullName>
    </submittedName>
</protein>
<gene>
    <name evidence="3" type="ORF">G2W53_007131</name>
</gene>
<keyword evidence="4" id="KW-1185">Reference proteome</keyword>
<dbReference type="PANTHER" id="PTHR23155:SF1076">
    <property type="entry name" value="LEUCINE-RICH REPEAT (LRR) FAMILY PROTEIN-RELATED"/>
    <property type="match status" value="1"/>
</dbReference>
<reference evidence="3" key="1">
    <citation type="submission" date="2020-09" db="EMBL/GenBank/DDBJ databases">
        <title>Genome-Enabled Discovery of Anthraquinone Biosynthesis in Senna tora.</title>
        <authorList>
            <person name="Kang S.-H."/>
            <person name="Pandey R.P."/>
            <person name="Lee C.-M."/>
            <person name="Sim J.-S."/>
            <person name="Jeong J.-T."/>
            <person name="Choi B.-S."/>
            <person name="Jung M."/>
            <person name="Ginzburg D."/>
            <person name="Zhao K."/>
            <person name="Won S.Y."/>
            <person name="Oh T.-J."/>
            <person name="Yu Y."/>
            <person name="Kim N.-H."/>
            <person name="Lee O.R."/>
            <person name="Lee T.-H."/>
            <person name="Bashyal P."/>
            <person name="Kim T.-S."/>
            <person name="Lee W.-H."/>
            <person name="Kawkins C."/>
            <person name="Kim C.-K."/>
            <person name="Kim J.S."/>
            <person name="Ahn B.O."/>
            <person name="Rhee S.Y."/>
            <person name="Sohng J.K."/>
        </authorList>
    </citation>
    <scope>NUCLEOTIDE SEQUENCE</scope>
    <source>
        <tissue evidence="3">Leaf</tissue>
    </source>
</reference>
<dbReference type="PANTHER" id="PTHR23155">
    <property type="entry name" value="DISEASE RESISTANCE PROTEIN RP"/>
    <property type="match status" value="1"/>
</dbReference>
<proteinExistence type="predicted"/>
<accession>A0A835CDW1</accession>
<dbReference type="AlphaFoldDB" id="A0A835CDW1"/>
<comment type="caution">
    <text evidence="3">The sequence shown here is derived from an EMBL/GenBank/DDBJ whole genome shotgun (WGS) entry which is preliminary data.</text>
</comment>
<evidence type="ECO:0000259" key="2">
    <source>
        <dbReference type="Pfam" id="PF23559"/>
    </source>
</evidence>
<dbReference type="OrthoDB" id="1422090at2759"/>
<feature type="domain" description="Disease resistance protein winged helix" evidence="2">
    <location>
        <begin position="85"/>
        <end position="131"/>
    </location>
</feature>